<comment type="caution">
    <text evidence="2">The sequence shown here is derived from an EMBL/GenBank/DDBJ whole genome shotgun (WGS) entry which is preliminary data.</text>
</comment>
<reference evidence="2" key="2">
    <citation type="submission" date="2023-06" db="EMBL/GenBank/DDBJ databases">
        <authorList>
            <consortium name="Lawrence Berkeley National Laboratory"/>
            <person name="Mondo S.J."/>
            <person name="Hensen N."/>
            <person name="Bonometti L."/>
            <person name="Westerberg I."/>
            <person name="Brannstrom I.O."/>
            <person name="Guillou S."/>
            <person name="Cros-Aarteil S."/>
            <person name="Calhoun S."/>
            <person name="Haridas S."/>
            <person name="Kuo A."/>
            <person name="Pangilinan J."/>
            <person name="Riley R."/>
            <person name="Labutti K."/>
            <person name="Andreopoulos B."/>
            <person name="Lipzen A."/>
            <person name="Chen C."/>
            <person name="Yanf M."/>
            <person name="Daum C."/>
            <person name="Ng V."/>
            <person name="Clum A."/>
            <person name="Steindorff A."/>
            <person name="Ohm R."/>
            <person name="Martin F."/>
            <person name="Silar P."/>
            <person name="Natvig D."/>
            <person name="Lalanne C."/>
            <person name="Gautier V."/>
            <person name="Ament-Velasquez S.L."/>
            <person name="Kruys A."/>
            <person name="Hutchinson M.I."/>
            <person name="Powell A.J."/>
            <person name="Barry K."/>
            <person name="Miller A.N."/>
            <person name="Grigoriev I.V."/>
            <person name="Debuchy R."/>
            <person name="Gladieux P."/>
            <person name="Thoren M.H."/>
            <person name="Johannesson H."/>
        </authorList>
    </citation>
    <scope>NUCLEOTIDE SEQUENCE</scope>
    <source>
        <strain evidence="2">CBS 626.80</strain>
    </source>
</reference>
<organism evidence="2 3">
    <name type="scientific">Pseudoneurospora amorphoporcata</name>
    <dbReference type="NCBI Taxonomy" id="241081"/>
    <lineage>
        <taxon>Eukaryota</taxon>
        <taxon>Fungi</taxon>
        <taxon>Dikarya</taxon>
        <taxon>Ascomycota</taxon>
        <taxon>Pezizomycotina</taxon>
        <taxon>Sordariomycetes</taxon>
        <taxon>Sordariomycetidae</taxon>
        <taxon>Sordariales</taxon>
        <taxon>Sordariaceae</taxon>
        <taxon>Pseudoneurospora</taxon>
    </lineage>
</organism>
<gene>
    <name evidence="2" type="ORF">QBC32DRAFT_372310</name>
</gene>
<accession>A0AAN6SD88</accession>
<evidence type="ECO:0000313" key="2">
    <source>
        <dbReference type="EMBL" id="KAK3950012.1"/>
    </source>
</evidence>
<evidence type="ECO:0000256" key="1">
    <source>
        <dbReference type="SAM" id="MobiDB-lite"/>
    </source>
</evidence>
<protein>
    <submittedName>
        <fullName evidence="2">Uncharacterized protein</fullName>
    </submittedName>
</protein>
<dbReference type="Proteomes" id="UP001303222">
    <property type="component" value="Unassembled WGS sequence"/>
</dbReference>
<name>A0AAN6SD88_9PEZI</name>
<proteinExistence type="predicted"/>
<sequence length="317" mass="34893">MDNTNFPPQPPNFAAESLGSVSSEDAPSGDLVFLVGPSEEEVPADIIGLREVSSIALPDDDAFAMKAIFHALAFPGQFIRPATPAAPAGPSAREFLHLAVAIAKYKLATNMFVPWPRWFAAVVEKVRGPDGTDQEMVWLVAAAWALGQKRLFAELGLDLMVKHEDRGAGSLFRFCERDGVVQRVLPMKFWCKCPIISLRLCQLSLDSLNMKLTHFDLAHDGCGCGERVELNNSWANVYDEYGWIATVPLSELLRAAEPLAEREAATVAEECEYMGVRELGPAAVKEELKKFKREAKICFDCVLMDEGSHSVENSVLH</sequence>
<dbReference type="AlphaFoldDB" id="A0AAN6SD88"/>
<keyword evidence="3" id="KW-1185">Reference proteome</keyword>
<reference evidence="2" key="1">
    <citation type="journal article" date="2023" name="Mol. Phylogenet. Evol.">
        <title>Genome-scale phylogeny and comparative genomics of the fungal order Sordariales.</title>
        <authorList>
            <person name="Hensen N."/>
            <person name="Bonometti L."/>
            <person name="Westerberg I."/>
            <person name="Brannstrom I.O."/>
            <person name="Guillou S."/>
            <person name="Cros-Aarteil S."/>
            <person name="Calhoun S."/>
            <person name="Haridas S."/>
            <person name="Kuo A."/>
            <person name="Mondo S."/>
            <person name="Pangilinan J."/>
            <person name="Riley R."/>
            <person name="LaButti K."/>
            <person name="Andreopoulos B."/>
            <person name="Lipzen A."/>
            <person name="Chen C."/>
            <person name="Yan M."/>
            <person name="Daum C."/>
            <person name="Ng V."/>
            <person name="Clum A."/>
            <person name="Steindorff A."/>
            <person name="Ohm R.A."/>
            <person name="Martin F."/>
            <person name="Silar P."/>
            <person name="Natvig D.O."/>
            <person name="Lalanne C."/>
            <person name="Gautier V."/>
            <person name="Ament-Velasquez S.L."/>
            <person name="Kruys A."/>
            <person name="Hutchinson M.I."/>
            <person name="Powell A.J."/>
            <person name="Barry K."/>
            <person name="Miller A.N."/>
            <person name="Grigoriev I.V."/>
            <person name="Debuchy R."/>
            <person name="Gladieux P."/>
            <person name="Hiltunen Thoren M."/>
            <person name="Johannesson H."/>
        </authorList>
    </citation>
    <scope>NUCLEOTIDE SEQUENCE</scope>
    <source>
        <strain evidence="2">CBS 626.80</strain>
    </source>
</reference>
<dbReference type="EMBL" id="MU859193">
    <property type="protein sequence ID" value="KAK3950012.1"/>
    <property type="molecule type" value="Genomic_DNA"/>
</dbReference>
<feature type="region of interest" description="Disordered" evidence="1">
    <location>
        <begin position="1"/>
        <end position="24"/>
    </location>
</feature>
<evidence type="ECO:0000313" key="3">
    <source>
        <dbReference type="Proteomes" id="UP001303222"/>
    </source>
</evidence>